<feature type="compositionally biased region" description="Pro residues" evidence="1">
    <location>
        <begin position="504"/>
        <end position="513"/>
    </location>
</feature>
<feature type="compositionally biased region" description="Polar residues" evidence="1">
    <location>
        <begin position="431"/>
        <end position="445"/>
    </location>
</feature>
<feature type="region of interest" description="Disordered" evidence="1">
    <location>
        <begin position="189"/>
        <end position="235"/>
    </location>
</feature>
<sequence length="527" mass="57471">MGASAGWVPVKSKTYWPPPSSTTTTTTQLPLRHDTPTSQSISDDCSSLNSSPWTGEHVRKQSMPRRDKSSVRQSFLFHWHTLHLTRDVRKKIRLRRNPFACIVGPVGCRDPSEPKEIIRKIIKSESGGNGALQDKKSRLESRVRALGEKLGWVLDSKISLQSLFEKRTVIAETVDPTFVSPRKRYLRQMESDQESLHRKKLHSGSNSVSHISGDRPSSSSSPSHHHTNRSAINSQTSSVYSIDSILNNESANRKSDSFLRTLLKPETSVPQSKPSVIKEHSNDMLANTVKVERQERTDRGTAERLDLLTSGSRDRKDPVSDLSRISSDRYELGRYGSMGSLASLYGFTPYLDHRYMMLQSLAPGLQSLAPGLVPAMSSQQPEMAQAVAVAAAAAAAAAGLSTYPLSHLHPSLAGAQYQPLLAGGLSPGHTPPTSISSQISRHQAQTSRSSPHPLTHSPSPKPPQAPSTPASPHLSRGASPRGASSPWHQPPPAHPHSPQKPILSPQPSPPPQDAPLNLSKPRNHLGK</sequence>
<dbReference type="OrthoDB" id="2328924at2759"/>
<feature type="region of interest" description="Disordered" evidence="1">
    <location>
        <begin position="265"/>
        <end position="321"/>
    </location>
</feature>
<feature type="region of interest" description="Disordered" evidence="1">
    <location>
        <begin position="1"/>
        <end position="67"/>
    </location>
</feature>
<evidence type="ECO:0000313" key="3">
    <source>
        <dbReference type="Proteomes" id="UP000283509"/>
    </source>
</evidence>
<name>A0A3R7PHJ4_PENVA</name>
<dbReference type="EMBL" id="QCYY01002217">
    <property type="protein sequence ID" value="ROT72005.1"/>
    <property type="molecule type" value="Genomic_DNA"/>
</dbReference>
<dbReference type="STRING" id="6689.A0A3R7PHJ4"/>
<accession>A0A3R7PHJ4</accession>
<comment type="caution">
    <text evidence="2">The sequence shown here is derived from an EMBL/GenBank/DDBJ whole genome shotgun (WGS) entry which is preliminary data.</text>
</comment>
<feature type="compositionally biased region" description="Basic and acidic residues" evidence="1">
    <location>
        <begin position="290"/>
        <end position="319"/>
    </location>
</feature>
<dbReference type="AlphaFoldDB" id="A0A3R7PHJ4"/>
<gene>
    <name evidence="2" type="ORF">C7M84_009625</name>
</gene>
<evidence type="ECO:0000256" key="1">
    <source>
        <dbReference type="SAM" id="MobiDB-lite"/>
    </source>
</evidence>
<organism evidence="2 3">
    <name type="scientific">Penaeus vannamei</name>
    <name type="common">Whiteleg shrimp</name>
    <name type="synonym">Litopenaeus vannamei</name>
    <dbReference type="NCBI Taxonomy" id="6689"/>
    <lineage>
        <taxon>Eukaryota</taxon>
        <taxon>Metazoa</taxon>
        <taxon>Ecdysozoa</taxon>
        <taxon>Arthropoda</taxon>
        <taxon>Crustacea</taxon>
        <taxon>Multicrustacea</taxon>
        <taxon>Malacostraca</taxon>
        <taxon>Eumalacostraca</taxon>
        <taxon>Eucarida</taxon>
        <taxon>Decapoda</taxon>
        <taxon>Dendrobranchiata</taxon>
        <taxon>Penaeoidea</taxon>
        <taxon>Penaeidae</taxon>
        <taxon>Penaeus</taxon>
    </lineage>
</organism>
<protein>
    <submittedName>
        <fullName evidence="2">Uncharacterized protein</fullName>
    </submittedName>
</protein>
<dbReference type="Proteomes" id="UP000283509">
    <property type="component" value="Unassembled WGS sequence"/>
</dbReference>
<feature type="compositionally biased region" description="Low complexity" evidence="1">
    <location>
        <begin position="38"/>
        <end position="51"/>
    </location>
</feature>
<feature type="compositionally biased region" description="Low complexity" evidence="1">
    <location>
        <begin position="446"/>
        <end position="458"/>
    </location>
</feature>
<reference evidence="2 3" key="1">
    <citation type="submission" date="2018-04" db="EMBL/GenBank/DDBJ databases">
        <authorList>
            <person name="Zhang X."/>
            <person name="Yuan J."/>
            <person name="Li F."/>
            <person name="Xiang J."/>
        </authorList>
    </citation>
    <scope>NUCLEOTIDE SEQUENCE [LARGE SCALE GENOMIC DNA]</scope>
    <source>
        <tissue evidence="2">Muscle</tissue>
    </source>
</reference>
<proteinExistence type="predicted"/>
<feature type="compositionally biased region" description="Basic and acidic residues" evidence="1">
    <location>
        <begin position="56"/>
        <end position="67"/>
    </location>
</feature>
<keyword evidence="3" id="KW-1185">Reference proteome</keyword>
<feature type="region of interest" description="Disordered" evidence="1">
    <location>
        <begin position="423"/>
        <end position="527"/>
    </location>
</feature>
<evidence type="ECO:0000313" key="2">
    <source>
        <dbReference type="EMBL" id="ROT72005.1"/>
    </source>
</evidence>
<reference evidence="2 3" key="2">
    <citation type="submission" date="2019-01" db="EMBL/GenBank/DDBJ databases">
        <title>The decoding of complex shrimp genome reveals the adaptation for benthos swimmer, frequently molting mechanism and breeding impact on genome.</title>
        <authorList>
            <person name="Sun Y."/>
            <person name="Gao Y."/>
            <person name="Yu Y."/>
        </authorList>
    </citation>
    <scope>NUCLEOTIDE SEQUENCE [LARGE SCALE GENOMIC DNA]</scope>
    <source>
        <tissue evidence="2">Muscle</tissue>
    </source>
</reference>